<dbReference type="Proteomes" id="UP001164539">
    <property type="component" value="Chromosome 2"/>
</dbReference>
<accession>A0ACC1YQ49</accession>
<sequence length="1695" mass="186166">MGTMENLFVQIFERKKWIVDQVKHQTLLFDQQLASKCLLNGIAPPPWLLSSPPTAEFNEEELISGLLFPCPPPAVPYSANYSSLYNKASVTANKGDSPNNFFPEVHTSNKGIHAGDRSSVLLHLPANDIAGASNGVQRPDSSASVSMPDQRIERLSDVSPEPARPLENFQRSKSRQRALELRSSAKSVKSTLLDENNAGVLAGVTTGSEIATLQHDHVRQLELVESIDISKESCGVEEAKLVEFHGKENESHVVELIAPLVPGLQPPISCSSSDRVPYSKAAVISENEELPDALDIELHAWGKGLVTADGLSDLQQCPVNDTGCDSNGVVKTDCGATSPQGQRNSGISNIDPKTLQSLARVQRSKSRQRAVEVRNSAKAAKSCLSLGNDVCAHSRVVTGSGIASPQSEQIHESESVKAADFDNESRKAVGAKVDGFQSKKKSSNIYSGRITRSRSSVRQPTSMTEFSHAGILAYAGRSSGDDNNFCCQESSEQKIKENSGFGSGMVSSWPQLKQRQVGGKLTDTMSASQSSREDAVVLSNVNRSPVDKMDRMKKLVTEGSKSSPIGISCLQAEQIHESEMAKTANFDHEGCEVEGAKVCNFQSKEKSSKIYSGRITRSRSSVRKPMRESAQSGSLAYAGGSSRDDNNICCPEPSEQQMEENSALSERGFASGMVGSSPQLKQRKVAGKLSDAVSGSPILRKDDVMQSNVNRSPVDRMDHVEQHVTKGSESSPVGVSSIKPEPGYELELIKPADTYNEICVVKEANSGDLQSKENGSNANSGRITRSKTCSQQNSSTRDFLNISKSFYTGRSSSEDKNGGSTKSRQKSGKMSILSGEFVCNGAEYSWPQPKRRKVEGQLNDSLFASPSLREEEAAQSGVDRRPIIEVDQNGGCNVKGESHSSPKLLVEEDKLSSREDRIEKTTPFTFVQEESEVPLISSFIDHATIDTKDYSDVEGVANTTSAILDPGKQCATGGNEVILHLDDKFEPGYSEHLSFSARGMRERKCLQGGHGESFQCLVGSPQRQSADMIGADQIRPEFEGFIMETDNKCSDIAGEGISFEKLDLPKTTIERASWLEQLCKSACIHTPLSHFSTTYKLHQAPNLYQSVPNGLLECIDLRSDPSVHDGIVKQLKVSYNCFNEEANQAFQGRSYSDCLPFSSAHHAWDIKNPFGSPVGKFWDIITPNSASSEKRGSLNPELPCITEENENTDEVADTFQEGISSEVASPVGQSCDRTTSSSPNLEKQGSLNPELPLISEENENADEVASVYREGISSQVVPPSIERKPLADITENPNLPPSVSEAEMFATRSSLESVKTEYSFTGTCNREKQKLGKHTSNKERHTNKSKMSHSMSMGEMGVNTVRESAHNRFSKPKLSGKPSLRKGGPSFADRETKRNNIVSNVTSFIPLVKQKQAAAVITGKRGVKVKALEAAEAAKRLAQEKENERMMKKEALKLERARLEQENLKQLELQKKRKEEERKKKEAGMAERKRQREEEERKEKERKRKRVVEAWKQQQENEEKLRSKKEKEVKCRAMDEQLNVTKASKNETGRDIKREKELGHENLRKMLKTEPKATVVSTSDAGETSFVFEVCEASTDCGDNSKAMSDLGKATENVNVNTNQNQEPSYDISPYKGSDDEDEEEDDIPNTKYVPSWASKSALALVISSQQSVNPEVIFPPESFCSISEVLLPRKQQLK</sequence>
<keyword evidence="2" id="KW-1185">Reference proteome</keyword>
<organism evidence="1 2">
    <name type="scientific">Melia azedarach</name>
    <name type="common">Chinaberry tree</name>
    <dbReference type="NCBI Taxonomy" id="155640"/>
    <lineage>
        <taxon>Eukaryota</taxon>
        <taxon>Viridiplantae</taxon>
        <taxon>Streptophyta</taxon>
        <taxon>Embryophyta</taxon>
        <taxon>Tracheophyta</taxon>
        <taxon>Spermatophyta</taxon>
        <taxon>Magnoliopsida</taxon>
        <taxon>eudicotyledons</taxon>
        <taxon>Gunneridae</taxon>
        <taxon>Pentapetalae</taxon>
        <taxon>rosids</taxon>
        <taxon>malvids</taxon>
        <taxon>Sapindales</taxon>
        <taxon>Meliaceae</taxon>
        <taxon>Melia</taxon>
    </lineage>
</organism>
<gene>
    <name evidence="1" type="ORF">OWV82_004186</name>
</gene>
<reference evidence="1 2" key="1">
    <citation type="journal article" date="2023" name="Science">
        <title>Complex scaffold remodeling in plant triterpene biosynthesis.</title>
        <authorList>
            <person name="De La Pena R."/>
            <person name="Hodgson H."/>
            <person name="Liu J.C."/>
            <person name="Stephenson M.J."/>
            <person name="Martin A.C."/>
            <person name="Owen C."/>
            <person name="Harkess A."/>
            <person name="Leebens-Mack J."/>
            <person name="Jimenez L.E."/>
            <person name="Osbourn A."/>
            <person name="Sattely E.S."/>
        </authorList>
    </citation>
    <scope>NUCLEOTIDE SEQUENCE [LARGE SCALE GENOMIC DNA]</scope>
    <source>
        <strain evidence="2">cv. JPN11</strain>
        <tissue evidence="1">Leaf</tissue>
    </source>
</reference>
<proteinExistence type="predicted"/>
<evidence type="ECO:0000313" key="2">
    <source>
        <dbReference type="Proteomes" id="UP001164539"/>
    </source>
</evidence>
<evidence type="ECO:0000313" key="1">
    <source>
        <dbReference type="EMBL" id="KAJ4725293.1"/>
    </source>
</evidence>
<comment type="caution">
    <text evidence="1">The sequence shown here is derived from an EMBL/GenBank/DDBJ whole genome shotgun (WGS) entry which is preliminary data.</text>
</comment>
<protein>
    <submittedName>
        <fullName evidence="1">Inner centromere protein, ARK-binding region protein</fullName>
    </submittedName>
</protein>
<name>A0ACC1YQ49_MELAZ</name>
<dbReference type="EMBL" id="CM051395">
    <property type="protein sequence ID" value="KAJ4725293.1"/>
    <property type="molecule type" value="Genomic_DNA"/>
</dbReference>